<dbReference type="KEGG" id="fjo:Fjoh_1035"/>
<dbReference type="RefSeq" id="WP_012023121.1">
    <property type="nucleotide sequence ID" value="NC_009441.1"/>
</dbReference>
<dbReference type="GO" id="GO:0009103">
    <property type="term" value="P:lipopolysaccharide biosynthetic process"/>
    <property type="evidence" value="ECO:0007669"/>
    <property type="project" value="TreeGrafter"/>
</dbReference>
<dbReference type="Pfam" id="PF13439">
    <property type="entry name" value="Glyco_transf_4"/>
    <property type="match status" value="1"/>
</dbReference>
<protein>
    <submittedName>
        <fullName evidence="4">Candidate alpha-glycosyltransferase Glycosyltransferase family 4</fullName>
    </submittedName>
</protein>
<dbReference type="InterPro" id="IPR028098">
    <property type="entry name" value="Glyco_trans_4-like_N"/>
</dbReference>
<dbReference type="CAZy" id="GT4">
    <property type="family name" value="Glycosyltransferase Family 4"/>
</dbReference>
<accession>A5FL43</accession>
<organism evidence="4 5">
    <name type="scientific">Flavobacterium johnsoniae (strain ATCC 17061 / DSM 2064 / JCM 8514 / BCRC 14874 / CCUG 350202 / NBRC 14942 / NCIMB 11054 / UW101)</name>
    <name type="common">Cytophaga johnsonae</name>
    <dbReference type="NCBI Taxonomy" id="376686"/>
    <lineage>
        <taxon>Bacteria</taxon>
        <taxon>Pseudomonadati</taxon>
        <taxon>Bacteroidota</taxon>
        <taxon>Flavobacteriia</taxon>
        <taxon>Flavobacteriales</taxon>
        <taxon>Flavobacteriaceae</taxon>
        <taxon>Flavobacterium</taxon>
    </lineage>
</organism>
<dbReference type="Pfam" id="PF00534">
    <property type="entry name" value="Glycos_transf_1"/>
    <property type="match status" value="1"/>
</dbReference>
<dbReference type="Gene3D" id="3.40.50.2000">
    <property type="entry name" value="Glycogen Phosphorylase B"/>
    <property type="match status" value="2"/>
</dbReference>
<dbReference type="Proteomes" id="UP000006694">
    <property type="component" value="Chromosome"/>
</dbReference>
<proteinExistence type="predicted"/>
<dbReference type="SUPFAM" id="SSF53756">
    <property type="entry name" value="UDP-Glycosyltransferase/glycogen phosphorylase"/>
    <property type="match status" value="1"/>
</dbReference>
<dbReference type="AlphaFoldDB" id="A5FL43"/>
<dbReference type="GeneID" id="31763911"/>
<dbReference type="OrthoDB" id="9801609at2"/>
<dbReference type="PANTHER" id="PTHR46401">
    <property type="entry name" value="GLYCOSYLTRANSFERASE WBBK-RELATED"/>
    <property type="match status" value="1"/>
</dbReference>
<dbReference type="GO" id="GO:0016757">
    <property type="term" value="F:glycosyltransferase activity"/>
    <property type="evidence" value="ECO:0007669"/>
    <property type="project" value="InterPro"/>
</dbReference>
<evidence type="ECO:0000256" key="1">
    <source>
        <dbReference type="ARBA" id="ARBA00022679"/>
    </source>
</evidence>
<name>A5FL43_FLAJ1</name>
<keyword evidence="5" id="KW-1185">Reference proteome</keyword>
<evidence type="ECO:0000259" key="3">
    <source>
        <dbReference type="Pfam" id="PF13439"/>
    </source>
</evidence>
<dbReference type="CDD" id="cd03809">
    <property type="entry name" value="GT4_MtfB-like"/>
    <property type="match status" value="1"/>
</dbReference>
<evidence type="ECO:0000313" key="5">
    <source>
        <dbReference type="Proteomes" id="UP000006694"/>
    </source>
</evidence>
<feature type="domain" description="Glycosyl transferase family 1" evidence="2">
    <location>
        <begin position="169"/>
        <end position="330"/>
    </location>
</feature>
<reference evidence="4 5" key="1">
    <citation type="journal article" date="2009" name="Appl. Environ. Microbiol.">
        <title>Novel features of the polysaccharide-digesting gliding bacterium Flavobacterium johnsoniae as revealed by genome sequence analysis.</title>
        <authorList>
            <person name="McBride M.J."/>
            <person name="Xie G."/>
            <person name="Martens E.C."/>
            <person name="Lapidus A."/>
            <person name="Henrissat B."/>
            <person name="Rhodes R.G."/>
            <person name="Goltsman E."/>
            <person name="Wang W."/>
            <person name="Xu J."/>
            <person name="Hunnicutt D.W."/>
            <person name="Staroscik A.M."/>
            <person name="Hoover T.R."/>
            <person name="Cheng Y.Q."/>
            <person name="Stein J.L."/>
        </authorList>
    </citation>
    <scope>NUCLEOTIDE SEQUENCE [LARGE SCALE GENOMIC DNA]</scope>
    <source>
        <strain evidence="5">ATCC 17061 / DSM 2064 / JCM 8514 / BCRC 14874 / CCUG 350202 / NBRC 14942 / NCIMB 11054 / UW101</strain>
    </source>
</reference>
<evidence type="ECO:0000259" key="2">
    <source>
        <dbReference type="Pfam" id="PF00534"/>
    </source>
</evidence>
<evidence type="ECO:0000313" key="4">
    <source>
        <dbReference type="EMBL" id="ABQ04068.1"/>
    </source>
</evidence>
<dbReference type="EMBL" id="CP000685">
    <property type="protein sequence ID" value="ABQ04068.1"/>
    <property type="molecule type" value="Genomic_DNA"/>
</dbReference>
<dbReference type="HOGENOM" id="CLU_009583_27_5_10"/>
<feature type="domain" description="Glycosyltransferase subfamily 4-like N-terminal" evidence="3">
    <location>
        <begin position="71"/>
        <end position="164"/>
    </location>
</feature>
<dbReference type="InterPro" id="IPR001296">
    <property type="entry name" value="Glyco_trans_1"/>
</dbReference>
<dbReference type="PANTHER" id="PTHR46401:SF2">
    <property type="entry name" value="GLYCOSYLTRANSFERASE WBBK-RELATED"/>
    <property type="match status" value="1"/>
</dbReference>
<sequence>MKLVIDVRFINASGIGTYIKNVLPGIISEFNAVTVLGNKNEIMQFDWSNKVEVIEFNCKMYSLKEQFYYAFKIPKCDVFWSPHFNFPIFPIRAKKKVVTIHDVNHLTGISPISFLKKKYSSILYDNAVKKADLIFTVSEFSKSEILKYTNTESEKIKVVYCGVDAPFFEDFKENSLRLPNDFILYIGNVKPHKNLIVLLKAYNALSNQLKEEYKLLIVGKKDGFITEDNQINEFIKSNQLERNVIFTGHVTDLDLPLYYQNASLFVFPSLYEGFGLPVLEALAAKTMVISSNASSLPEIGGEAVIYFDPKNDIELSQKIKDCLENKVSIEIEKRAVQLDKFTWKKSIKNHLEAFRNILQNNEKSTN</sequence>
<dbReference type="eggNOG" id="COG0438">
    <property type="taxonomic scope" value="Bacteria"/>
</dbReference>
<dbReference type="STRING" id="376686.Fjoh_1035"/>
<gene>
    <name evidence="4" type="ordered locus">Fjoh_1035</name>
</gene>
<keyword evidence="1" id="KW-0808">Transferase</keyword>